<dbReference type="Proteomes" id="UP000648257">
    <property type="component" value="Unassembled WGS sequence"/>
</dbReference>
<dbReference type="InterPro" id="IPR036895">
    <property type="entry name" value="Uracil-DNA_glycosylase-like_sf"/>
</dbReference>
<dbReference type="GO" id="GO:0033958">
    <property type="term" value="F:DNA-deoxyinosine glycosylase activity"/>
    <property type="evidence" value="ECO:0007669"/>
    <property type="project" value="UniProtKB-EC"/>
</dbReference>
<comment type="caution">
    <text evidence="2">The sequence shown here is derived from an EMBL/GenBank/DDBJ whole genome shotgun (WGS) entry which is preliminary data.</text>
</comment>
<dbReference type="Pfam" id="PF03167">
    <property type="entry name" value="UDG"/>
    <property type="match status" value="1"/>
</dbReference>
<organism evidence="2 3">
    <name type="scientific">Undibacterium seohonense</name>
    <dbReference type="NCBI Taxonomy" id="1344950"/>
    <lineage>
        <taxon>Bacteria</taxon>
        <taxon>Pseudomonadati</taxon>
        <taxon>Pseudomonadota</taxon>
        <taxon>Betaproteobacteria</taxon>
        <taxon>Burkholderiales</taxon>
        <taxon>Oxalobacteraceae</taxon>
        <taxon>Undibacterium</taxon>
    </lineage>
</organism>
<proteinExistence type="predicted"/>
<dbReference type="EMBL" id="JACOFW010000005">
    <property type="protein sequence ID" value="MBC3806954.1"/>
    <property type="molecule type" value="Genomic_DNA"/>
</dbReference>
<reference evidence="2 3" key="1">
    <citation type="submission" date="2020-08" db="EMBL/GenBank/DDBJ databases">
        <title>Novel species isolated from subtropical streams in China.</title>
        <authorList>
            <person name="Lu H."/>
        </authorList>
    </citation>
    <scope>NUCLEOTIDE SEQUENCE [LARGE SCALE GENOMIC DNA]</scope>
    <source>
        <strain evidence="2 3">KACC 16656</strain>
    </source>
</reference>
<dbReference type="InterPro" id="IPR005122">
    <property type="entry name" value="Uracil-DNA_glycosylase-like"/>
</dbReference>
<feature type="domain" description="Uracil-DNA glycosylase-like" evidence="1">
    <location>
        <begin position="8"/>
        <end position="160"/>
    </location>
</feature>
<dbReference type="InterPro" id="IPR026353">
    <property type="entry name" value="Hypoxan-DNA_Glyclase"/>
</dbReference>
<sequence length="179" mass="20333">MHTKQSFAPVVDQETRLLILGSLPGDVSLKQQQYYAHPQNRFWHLLSDVLEFKLVEQSYEDRLQSLRIHHVGLWDVIARAQRRGSLDSQIRSRADNDLLALIGTLPHLRAIAFNGATATKIGSKLLGNIANQYQVLSLPSSSPAYTLPYALKRQAWLALRQVDRKTPRVQHDVFGEIDK</sequence>
<dbReference type="RefSeq" id="WP_186922045.1">
    <property type="nucleotide sequence ID" value="NZ_JACOFW010000005.1"/>
</dbReference>
<keyword evidence="3" id="KW-1185">Reference proteome</keyword>
<protein>
    <submittedName>
        <fullName evidence="2">DNA-deoxyinosine glycosylase</fullName>
        <ecNumber evidence="2">3.2.2.15</ecNumber>
    </submittedName>
</protein>
<dbReference type="CDD" id="cd10032">
    <property type="entry name" value="UDG-F6_HDG"/>
    <property type="match status" value="1"/>
</dbReference>
<accession>A0ABR6X3N8</accession>
<evidence type="ECO:0000313" key="3">
    <source>
        <dbReference type="Proteomes" id="UP000648257"/>
    </source>
</evidence>
<dbReference type="NCBIfam" id="TIGR04274">
    <property type="entry name" value="hypoxanDNAglyco"/>
    <property type="match status" value="1"/>
</dbReference>
<keyword evidence="2" id="KW-0326">Glycosidase</keyword>
<gene>
    <name evidence="2" type="ORF">H8K52_06295</name>
</gene>
<dbReference type="SUPFAM" id="SSF52141">
    <property type="entry name" value="Uracil-DNA glycosylase-like"/>
    <property type="match status" value="1"/>
</dbReference>
<evidence type="ECO:0000259" key="1">
    <source>
        <dbReference type="SMART" id="SM00986"/>
    </source>
</evidence>
<keyword evidence="2" id="KW-0378">Hydrolase</keyword>
<name>A0ABR6X3N8_9BURK</name>
<dbReference type="SMART" id="SM00987">
    <property type="entry name" value="UreE_C"/>
    <property type="match status" value="1"/>
</dbReference>
<dbReference type="Gene3D" id="3.40.470.10">
    <property type="entry name" value="Uracil-DNA glycosylase-like domain"/>
    <property type="match status" value="1"/>
</dbReference>
<dbReference type="EC" id="3.2.2.15" evidence="2"/>
<dbReference type="SMART" id="SM00986">
    <property type="entry name" value="UDG"/>
    <property type="match status" value="1"/>
</dbReference>
<evidence type="ECO:0000313" key="2">
    <source>
        <dbReference type="EMBL" id="MBC3806954.1"/>
    </source>
</evidence>